<feature type="region of interest" description="Disordered" evidence="1">
    <location>
        <begin position="210"/>
        <end position="270"/>
    </location>
</feature>
<feature type="signal peptide" evidence="2">
    <location>
        <begin position="1"/>
        <end position="16"/>
    </location>
</feature>
<reference evidence="3 4" key="1">
    <citation type="submission" date="2008-07" db="EMBL/GenBank/DDBJ databases">
        <authorList>
            <person name="El-Sayed N."/>
            <person name="Caler E."/>
            <person name="Inman J."/>
            <person name="Amedeo P."/>
            <person name="Hass B."/>
            <person name="Wortman J."/>
        </authorList>
    </citation>
    <scope>NUCLEOTIDE SEQUENCE [LARGE SCALE GENOMIC DNA]</scope>
    <source>
        <strain evidence="4">ATCC 50983 / TXsc</strain>
    </source>
</reference>
<sequence length="291" mass="32559">MLNLIAFLVVITAAFGVSLLGRRGIKVITDNIPTSLNSCYAYSRAAQTWAWFKASDDDSGQELRGVHVTALTCLGNDKMVYEVPADSLGDLGKRSTFAPAFKSYKTKAGKKVNGMPYPSASNKNCAQWVNRLNKFYRETGVIAEVTEEMKRSRVNRKIARDNTGKFIEALCRVQRNGVVKNEGNLPKADTPTMPQGAPSQLNDALMRKIMAQQQQERAHEEEGPVTYTQVPEPAEEEPSTETYVAGQETSTDTYAPEGSQEEQEEERRRNELLHVRNINYKLHTEVCMKFA</sequence>
<keyword evidence="4" id="KW-1185">Reference proteome</keyword>
<accession>C5LPJ6</accession>
<dbReference type="InParanoid" id="C5LPJ6"/>
<name>C5LPJ6_PERM5</name>
<protein>
    <submittedName>
        <fullName evidence="3">Uncharacterized protein</fullName>
    </submittedName>
</protein>
<organism evidence="4">
    <name type="scientific">Perkinsus marinus (strain ATCC 50983 / TXsc)</name>
    <dbReference type="NCBI Taxonomy" id="423536"/>
    <lineage>
        <taxon>Eukaryota</taxon>
        <taxon>Sar</taxon>
        <taxon>Alveolata</taxon>
        <taxon>Perkinsozoa</taxon>
        <taxon>Perkinsea</taxon>
        <taxon>Perkinsida</taxon>
        <taxon>Perkinsidae</taxon>
        <taxon>Perkinsus</taxon>
    </lineage>
</organism>
<keyword evidence="2" id="KW-0732">Signal</keyword>
<evidence type="ECO:0000313" key="3">
    <source>
        <dbReference type="EMBL" id="EER01316.1"/>
    </source>
</evidence>
<dbReference type="GeneID" id="9058875"/>
<dbReference type="Proteomes" id="UP000007800">
    <property type="component" value="Unassembled WGS sequence"/>
</dbReference>
<evidence type="ECO:0000313" key="4">
    <source>
        <dbReference type="Proteomes" id="UP000007800"/>
    </source>
</evidence>
<dbReference type="OrthoDB" id="413366at2759"/>
<gene>
    <name evidence="3" type="ORF">Pmar_PMAR004189</name>
</gene>
<evidence type="ECO:0000256" key="2">
    <source>
        <dbReference type="SAM" id="SignalP"/>
    </source>
</evidence>
<proteinExistence type="predicted"/>
<dbReference type="RefSeq" id="XP_002768598.1">
    <property type="nucleotide sequence ID" value="XM_002768552.1"/>
</dbReference>
<feature type="chain" id="PRO_5002953161" evidence="2">
    <location>
        <begin position="17"/>
        <end position="291"/>
    </location>
</feature>
<dbReference type="AlphaFoldDB" id="C5LPJ6"/>
<dbReference type="EMBL" id="GG684180">
    <property type="protein sequence ID" value="EER01316.1"/>
    <property type="molecule type" value="Genomic_DNA"/>
</dbReference>
<evidence type="ECO:0000256" key="1">
    <source>
        <dbReference type="SAM" id="MobiDB-lite"/>
    </source>
</evidence>